<dbReference type="Proteomes" id="UP000238180">
    <property type="component" value="Unassembled WGS sequence"/>
</dbReference>
<evidence type="ECO:0000313" key="1">
    <source>
        <dbReference type="EMBL" id="SPE77099.1"/>
    </source>
</evidence>
<evidence type="ECO:0000313" key="2">
    <source>
        <dbReference type="Proteomes" id="UP000238180"/>
    </source>
</evidence>
<organism evidence="1 2">
    <name type="scientific">Flavobacterium columnare</name>
    <dbReference type="NCBI Taxonomy" id="996"/>
    <lineage>
        <taxon>Bacteria</taxon>
        <taxon>Pseudomonadati</taxon>
        <taxon>Bacteroidota</taxon>
        <taxon>Flavobacteriia</taxon>
        <taxon>Flavobacteriales</taxon>
        <taxon>Flavobacteriaceae</taxon>
        <taxon>Flavobacterium</taxon>
    </lineage>
</organism>
<proteinExistence type="predicted"/>
<name>A0A2N9P9U0_9FLAO</name>
<accession>A0A2N9P9U0</accession>
<dbReference type="RefSeq" id="WP_105195871.1">
    <property type="nucleotide sequence ID" value="NZ_OLKH01000077.1"/>
</dbReference>
<protein>
    <submittedName>
        <fullName evidence="1">Uncharacterized protein</fullName>
    </submittedName>
</protein>
<gene>
    <name evidence="1" type="ORF">FLACOL_01089</name>
</gene>
<reference evidence="1 2" key="1">
    <citation type="submission" date="2018-02" db="EMBL/GenBank/DDBJ databases">
        <authorList>
            <person name="Cohen D.B."/>
            <person name="Kent A.D."/>
        </authorList>
    </citation>
    <scope>NUCLEOTIDE SEQUENCE [LARGE SCALE GENOMIC DNA]</scope>
    <source>
        <strain evidence="1">CIP109753</strain>
    </source>
</reference>
<sequence length="149" mass="18024">MEQKEQLTIYTIKSKTDGFIWLFKYDLNGVFKSFEILDGELSPKQYQWLFCSGRFPGKQMIIEAWKQQLKSNFEIIKAEPVIDFETFWNTYPKNELSKKKIARDRWEKLKDGEKIKLMMNLPEYKKLKTKEGTAFPYAEVFINQRWWDK</sequence>
<dbReference type="EMBL" id="OLKH01000077">
    <property type="protein sequence ID" value="SPE77099.1"/>
    <property type="molecule type" value="Genomic_DNA"/>
</dbReference>
<dbReference type="AlphaFoldDB" id="A0A2N9P9U0"/>